<reference evidence="2 3" key="1">
    <citation type="journal article" date="2010" name="Int. J. Syst. Evol. Microbiol.">
        <title>Thiohalobacter thiocyanaticus gen. nov., sp. nov., a moderately halophilic, sulfur-oxidizing gammaproteobacterium from hypersaline lakes, that utilizes thiocyanate.</title>
        <authorList>
            <person name="Sorokin D.Y."/>
            <person name="Kovaleva O.L."/>
            <person name="Tourova T.P."/>
            <person name="Muyzer G."/>
        </authorList>
    </citation>
    <scope>NUCLEOTIDE SEQUENCE [LARGE SCALE GENOMIC DNA]</scope>
    <source>
        <strain evidence="2 3">Hrh1</strain>
    </source>
</reference>
<feature type="transmembrane region" description="Helical" evidence="1">
    <location>
        <begin position="364"/>
        <end position="389"/>
    </location>
</feature>
<dbReference type="EMBL" id="QZMU01000001">
    <property type="protein sequence ID" value="RRQ21732.1"/>
    <property type="molecule type" value="Genomic_DNA"/>
</dbReference>
<feature type="transmembrane region" description="Helical" evidence="1">
    <location>
        <begin position="96"/>
        <end position="114"/>
    </location>
</feature>
<accession>A0A426QIY6</accession>
<dbReference type="InterPro" id="IPR010266">
    <property type="entry name" value="NnrS"/>
</dbReference>
<keyword evidence="3" id="KW-1185">Reference proteome</keyword>
<sequence length="398" mass="41917">MALTQTRGPSADTGQPALAPFALGFRPFFLGAGLAALALMAIWLGVWTGALTPAPYFDVINWHAHEMLFGYTAAVIAGFLLTAVRNWSGVDTLNGAPLAALVGLWLLARVLFFVPVLPGWVLALVDLAFLPALALSLVRPILAGSNKANRVLLLLLGVMFVANALMHLQALGLSAGTARSGMLLMLDTVLLLILMISGRVLPFFTEAVLACSQCRRSRVIELATFLTLLGMLAADVAGWSQTAGVMALAAALVQAVRVAGWIKPGIGSLPILLVLYVAYAWVVGGLLLKGLAGFGLLAPNLALHALTIGVIGGFTLGMMARVALGHTGRMMQSSRLTNLGFVLLNLGALVRVFPPLVLPGHYTLWVMLSGLLWIGAFAAFVWVYAPVLVRARADGKPG</sequence>
<dbReference type="OrthoDB" id="9770040at2"/>
<keyword evidence="1" id="KW-1133">Transmembrane helix</keyword>
<proteinExistence type="predicted"/>
<keyword evidence="1" id="KW-0472">Membrane</keyword>
<gene>
    <name evidence="2" type="ORF">D6C00_07055</name>
</gene>
<protein>
    <submittedName>
        <fullName evidence="2">NnrS family protein</fullName>
    </submittedName>
</protein>
<evidence type="ECO:0000313" key="2">
    <source>
        <dbReference type="EMBL" id="RRQ21732.1"/>
    </source>
</evidence>
<feature type="transmembrane region" description="Helical" evidence="1">
    <location>
        <begin position="222"/>
        <end position="239"/>
    </location>
</feature>
<dbReference type="Proteomes" id="UP000287798">
    <property type="component" value="Unassembled WGS sequence"/>
</dbReference>
<dbReference type="RefSeq" id="WP_125181075.1">
    <property type="nucleotide sequence ID" value="NZ_QZMU01000001.1"/>
</dbReference>
<evidence type="ECO:0000256" key="1">
    <source>
        <dbReference type="SAM" id="Phobius"/>
    </source>
</evidence>
<feature type="transmembrane region" description="Helical" evidence="1">
    <location>
        <begin position="120"/>
        <end position="139"/>
    </location>
</feature>
<feature type="transmembrane region" description="Helical" evidence="1">
    <location>
        <begin position="269"/>
        <end position="289"/>
    </location>
</feature>
<dbReference type="AlphaFoldDB" id="A0A426QIY6"/>
<keyword evidence="1" id="KW-0812">Transmembrane</keyword>
<feature type="transmembrane region" description="Helical" evidence="1">
    <location>
        <begin position="28"/>
        <end position="47"/>
    </location>
</feature>
<organism evidence="2 3">
    <name type="scientific">Thiohalobacter thiocyanaticus</name>
    <dbReference type="NCBI Taxonomy" id="585455"/>
    <lineage>
        <taxon>Bacteria</taxon>
        <taxon>Pseudomonadati</taxon>
        <taxon>Pseudomonadota</taxon>
        <taxon>Gammaproteobacteria</taxon>
        <taxon>Thiohalobacterales</taxon>
        <taxon>Thiohalobacteraceae</taxon>
        <taxon>Thiohalobacter</taxon>
    </lineage>
</organism>
<comment type="caution">
    <text evidence="2">The sequence shown here is derived from an EMBL/GenBank/DDBJ whole genome shotgun (WGS) entry which is preliminary data.</text>
</comment>
<name>A0A426QIY6_9GAMM</name>
<feature type="transmembrane region" description="Helical" evidence="1">
    <location>
        <begin position="67"/>
        <end position="84"/>
    </location>
</feature>
<feature type="transmembrane region" description="Helical" evidence="1">
    <location>
        <begin position="301"/>
        <end position="324"/>
    </location>
</feature>
<feature type="transmembrane region" description="Helical" evidence="1">
    <location>
        <begin position="245"/>
        <end position="262"/>
    </location>
</feature>
<feature type="transmembrane region" description="Helical" evidence="1">
    <location>
        <begin position="182"/>
        <end position="201"/>
    </location>
</feature>
<feature type="transmembrane region" description="Helical" evidence="1">
    <location>
        <begin position="151"/>
        <end position="170"/>
    </location>
</feature>
<feature type="transmembrane region" description="Helical" evidence="1">
    <location>
        <begin position="336"/>
        <end position="358"/>
    </location>
</feature>
<evidence type="ECO:0000313" key="3">
    <source>
        <dbReference type="Proteomes" id="UP000287798"/>
    </source>
</evidence>
<dbReference type="Pfam" id="PF05940">
    <property type="entry name" value="NnrS"/>
    <property type="match status" value="1"/>
</dbReference>